<dbReference type="GO" id="GO:0003677">
    <property type="term" value="F:DNA binding"/>
    <property type="evidence" value="ECO:0007669"/>
    <property type="project" value="UniProtKB-KW"/>
</dbReference>
<dbReference type="GO" id="GO:0015074">
    <property type="term" value="P:DNA integration"/>
    <property type="evidence" value="ECO:0007669"/>
    <property type="project" value="InterPro"/>
</dbReference>
<keyword evidence="1" id="KW-0238">DNA-binding</keyword>
<sequence length="354" mass="41132">MATKRRKLPPRMLERRRRLKSGKVWVGYYYDGRDEEGKRKELPLGTDLNEALRKWAEFECRPAPVDTGLMQHIFERYEREVIPNKAPRTQQDNSLSLRQLRPVFDSAPIDSITPQHIAKYRDKRSAKVRANREISLFSHVFNMAREWGYTAKENPVRGVRKNKETPRDYYAEQDVWDAVYAVASEELQDAMDLAYLTGQRPADVLKMKETDIRNGALEVRQNKTRAKLRILLNAEDGSRTQLGQLLDRIRRRPRKVYSLVLLSTASGYPLNRWTLRARWDAAREVAIEAALKAGTPDALDLARRIRQFQFRDIRPRAASDIDSLEQASDLLGHTDKQITETVYRRVGKKVMPTK</sequence>
<reference evidence="4 5" key="1">
    <citation type="submission" date="2016-10" db="EMBL/GenBank/DDBJ databases">
        <title>Chromobacterium muskegensis sp. nov., an insecticidal bacterium isolated from Sphagnum bogs.</title>
        <authorList>
            <person name="Sparks M.E."/>
            <person name="Blackburn M.B."/>
            <person name="Gundersen-Rindal D.E."/>
            <person name="Mitchell A."/>
            <person name="Farrar R."/>
            <person name="Kuhar D."/>
        </authorList>
    </citation>
    <scope>NUCLEOTIDE SEQUENCE [LARGE SCALE GENOMIC DNA]</scope>
    <source>
        <strain evidence="4 5">21-1</strain>
    </source>
</reference>
<dbReference type="RefSeq" id="WP_070978499.1">
    <property type="nucleotide sequence ID" value="NZ_CP017707.1"/>
</dbReference>
<accession>A0A1D9LCA6</accession>
<dbReference type="InterPro" id="IPR013762">
    <property type="entry name" value="Integrase-like_cat_sf"/>
</dbReference>
<evidence type="ECO:0000259" key="3">
    <source>
        <dbReference type="Pfam" id="PF00589"/>
    </source>
</evidence>
<name>A0A1D9LCA6_9NEIS</name>
<dbReference type="Pfam" id="PF00589">
    <property type="entry name" value="Phage_integrase"/>
    <property type="match status" value="1"/>
</dbReference>
<dbReference type="InterPro" id="IPR011010">
    <property type="entry name" value="DNA_brk_join_enz"/>
</dbReference>
<organism evidence="4 5">
    <name type="scientific">Chromobacterium vaccinii</name>
    <dbReference type="NCBI Taxonomy" id="1108595"/>
    <lineage>
        <taxon>Bacteria</taxon>
        <taxon>Pseudomonadati</taxon>
        <taxon>Pseudomonadota</taxon>
        <taxon>Betaproteobacteria</taxon>
        <taxon>Neisseriales</taxon>
        <taxon>Chromobacteriaceae</taxon>
        <taxon>Chromobacterium</taxon>
    </lineage>
</organism>
<gene>
    <name evidence="4" type="ORF">BKX93_02115</name>
</gene>
<keyword evidence="2" id="KW-0233">DNA recombination</keyword>
<dbReference type="GO" id="GO:0006310">
    <property type="term" value="P:DNA recombination"/>
    <property type="evidence" value="ECO:0007669"/>
    <property type="project" value="UniProtKB-KW"/>
</dbReference>
<dbReference type="STRING" id="1108595.BKX93_02115"/>
<dbReference type="InterPro" id="IPR010998">
    <property type="entry name" value="Integrase_recombinase_N"/>
</dbReference>
<evidence type="ECO:0000256" key="1">
    <source>
        <dbReference type="ARBA" id="ARBA00023125"/>
    </source>
</evidence>
<evidence type="ECO:0000313" key="4">
    <source>
        <dbReference type="EMBL" id="AOZ48908.1"/>
    </source>
</evidence>
<evidence type="ECO:0000256" key="2">
    <source>
        <dbReference type="ARBA" id="ARBA00023172"/>
    </source>
</evidence>
<dbReference type="Gene3D" id="1.10.150.130">
    <property type="match status" value="1"/>
</dbReference>
<dbReference type="InterPro" id="IPR002104">
    <property type="entry name" value="Integrase_catalytic"/>
</dbReference>
<dbReference type="GeneID" id="68840009"/>
<dbReference type="KEGG" id="cvc:BKX93_02115"/>
<dbReference type="AlphaFoldDB" id="A0A1D9LCA6"/>
<dbReference type="Gene3D" id="1.10.443.10">
    <property type="entry name" value="Intergrase catalytic core"/>
    <property type="match status" value="1"/>
</dbReference>
<evidence type="ECO:0000313" key="5">
    <source>
        <dbReference type="Proteomes" id="UP000178776"/>
    </source>
</evidence>
<dbReference type="SUPFAM" id="SSF56349">
    <property type="entry name" value="DNA breaking-rejoining enzymes"/>
    <property type="match status" value="1"/>
</dbReference>
<proteinExistence type="predicted"/>
<dbReference type="EMBL" id="CP017707">
    <property type="protein sequence ID" value="AOZ48908.1"/>
    <property type="molecule type" value="Genomic_DNA"/>
</dbReference>
<dbReference type="Proteomes" id="UP000178776">
    <property type="component" value="Chromosome"/>
</dbReference>
<protein>
    <submittedName>
        <fullName evidence="4">Integrase</fullName>
    </submittedName>
</protein>
<feature type="domain" description="Tyr recombinase" evidence="3">
    <location>
        <begin position="186"/>
        <end position="346"/>
    </location>
</feature>